<comment type="caution">
    <text evidence="2">The sequence shown here is derived from an EMBL/GenBank/DDBJ whole genome shotgun (WGS) entry which is preliminary data.</text>
</comment>
<proteinExistence type="predicted"/>
<dbReference type="RefSeq" id="WP_267287526.1">
    <property type="nucleotide sequence ID" value="NZ_JACKVC010000012.1"/>
</dbReference>
<reference evidence="2" key="2">
    <citation type="journal article" date="2022" name="BMC Genomics">
        <title>Comparative genome analysis of mycobacteria focusing on tRNA and non-coding RNA.</title>
        <authorList>
            <person name="Behra P.R.K."/>
            <person name="Pettersson B.M.F."/>
            <person name="Ramesh M."/>
            <person name="Das S."/>
            <person name="Dasgupta S."/>
            <person name="Kirsebom L.A."/>
        </authorList>
    </citation>
    <scope>NUCLEOTIDE SEQUENCE</scope>
    <source>
        <strain evidence="2">DSM 44242</strain>
    </source>
</reference>
<protein>
    <submittedName>
        <fullName evidence="2">Uncharacterized protein</fullName>
    </submittedName>
</protein>
<reference evidence="2" key="1">
    <citation type="submission" date="2020-07" db="EMBL/GenBank/DDBJ databases">
        <authorList>
            <person name="Pettersson B.M.F."/>
            <person name="Behra P.R.K."/>
            <person name="Ramesh M."/>
            <person name="Das S."/>
            <person name="Dasgupta S."/>
            <person name="Kirsebom L.A."/>
        </authorList>
    </citation>
    <scope>NUCLEOTIDE SEQUENCE</scope>
    <source>
        <strain evidence="2">DSM 44242</strain>
    </source>
</reference>
<accession>A0AAW5T2Z5</accession>
<feature type="region of interest" description="Disordered" evidence="1">
    <location>
        <begin position="105"/>
        <end position="127"/>
    </location>
</feature>
<dbReference type="AlphaFoldDB" id="A0AAW5T2Z5"/>
<evidence type="ECO:0000313" key="3">
    <source>
        <dbReference type="Proteomes" id="UP001141659"/>
    </source>
</evidence>
<feature type="non-terminal residue" evidence="2">
    <location>
        <position position="1"/>
    </location>
</feature>
<feature type="compositionally biased region" description="Low complexity" evidence="1">
    <location>
        <begin position="108"/>
        <end position="121"/>
    </location>
</feature>
<evidence type="ECO:0000313" key="2">
    <source>
        <dbReference type="EMBL" id="MCV7388639.1"/>
    </source>
</evidence>
<gene>
    <name evidence="2" type="ORF">H5P34_11350</name>
</gene>
<organism evidence="2 3">
    <name type="scientific">Mycolicibacterium porcinum</name>
    <dbReference type="NCBI Taxonomy" id="39693"/>
    <lineage>
        <taxon>Bacteria</taxon>
        <taxon>Bacillati</taxon>
        <taxon>Actinomycetota</taxon>
        <taxon>Actinomycetes</taxon>
        <taxon>Mycobacteriales</taxon>
        <taxon>Mycobacteriaceae</taxon>
        <taxon>Mycolicibacterium</taxon>
    </lineage>
</organism>
<dbReference type="Proteomes" id="UP001141659">
    <property type="component" value="Unassembled WGS sequence"/>
</dbReference>
<sequence>PNKNPQTKAQAEFESEKSDHKQKTPKTGIKKTIQPHPKREKERGQKQQTKTTKHTIEFSNNRLFCFVTLFWGNPTSLIGSLLASQVASSWLISSGLRQPRQLSTISAGLSSRSGPGGFPRSAATSKD</sequence>
<name>A0AAW5T2Z5_9MYCO</name>
<evidence type="ECO:0000256" key="1">
    <source>
        <dbReference type="SAM" id="MobiDB-lite"/>
    </source>
</evidence>
<feature type="region of interest" description="Disordered" evidence="1">
    <location>
        <begin position="1"/>
        <end position="54"/>
    </location>
</feature>
<dbReference type="EMBL" id="JACKVC010000012">
    <property type="protein sequence ID" value="MCV7388639.1"/>
    <property type="molecule type" value="Genomic_DNA"/>
</dbReference>